<dbReference type="EMBL" id="JAKGCU010000019">
    <property type="protein sequence ID" value="MCF3940234.1"/>
    <property type="molecule type" value="Genomic_DNA"/>
</dbReference>
<dbReference type="PRINTS" id="PR00094">
    <property type="entry name" value="ADENYLTKNASE"/>
</dbReference>
<dbReference type="Gene3D" id="3.40.50.300">
    <property type="entry name" value="P-loop containing nucleotide triphosphate hydrolases"/>
    <property type="match status" value="1"/>
</dbReference>
<dbReference type="InterPro" id="IPR027417">
    <property type="entry name" value="P-loop_NTPase"/>
</dbReference>
<dbReference type="RefSeq" id="WP_235724984.1">
    <property type="nucleotide sequence ID" value="NZ_JAKGCU010000019.1"/>
</dbReference>
<comment type="domain">
    <text evidence="5">Consists of three domains, a large central CORE domain and two small peripheral domains, NMPbind and LID, which undergo movements during catalysis. The LID domain closes over the site of phosphoryl transfer upon ATP binding. Assembling and dissambling the active center during each catalytic cycle provides an effective means to prevent ATP hydrolysis.</text>
</comment>
<dbReference type="InterPro" id="IPR033690">
    <property type="entry name" value="Adenylat_kinase_CS"/>
</dbReference>
<keyword evidence="3 5" id="KW-0547">Nucleotide-binding</keyword>
<feature type="binding site" evidence="5">
    <location>
        <begin position="85"/>
        <end position="88"/>
    </location>
    <ligand>
        <name>AMP</name>
        <dbReference type="ChEBI" id="CHEBI:456215"/>
    </ligand>
</feature>
<evidence type="ECO:0000256" key="6">
    <source>
        <dbReference type="RuleBase" id="RU003330"/>
    </source>
</evidence>
<feature type="binding site" evidence="5">
    <location>
        <position position="129"/>
    </location>
    <ligand>
        <name>AMP</name>
        <dbReference type="ChEBI" id="CHEBI:456215"/>
    </ligand>
</feature>
<accession>A0ABS9DLW2</accession>
<evidence type="ECO:0000256" key="4">
    <source>
        <dbReference type="ARBA" id="ARBA00022777"/>
    </source>
</evidence>
<dbReference type="NCBIfam" id="NF011104">
    <property type="entry name" value="PRK14531.1"/>
    <property type="match status" value="1"/>
</dbReference>
<evidence type="ECO:0000313" key="8">
    <source>
        <dbReference type="EMBL" id="MCF3940234.1"/>
    </source>
</evidence>
<keyword evidence="5 7" id="KW-0067">ATP-binding</keyword>
<dbReference type="EC" id="2.7.4.3" evidence="5 7"/>
<dbReference type="Proteomes" id="UP001108089">
    <property type="component" value="Unassembled WGS sequence"/>
</dbReference>
<dbReference type="PANTHER" id="PTHR23359">
    <property type="entry name" value="NUCLEOTIDE KINASE"/>
    <property type="match status" value="1"/>
</dbReference>
<feature type="binding site" evidence="5">
    <location>
        <position position="127"/>
    </location>
    <ligand>
        <name>ATP</name>
        <dbReference type="ChEBI" id="CHEBI:30616"/>
    </ligand>
</feature>
<organism evidence="8 9">
    <name type="scientific">Gordonia tangerina</name>
    <dbReference type="NCBI Taxonomy" id="2911060"/>
    <lineage>
        <taxon>Bacteria</taxon>
        <taxon>Bacillati</taxon>
        <taxon>Actinomycetota</taxon>
        <taxon>Actinomycetes</taxon>
        <taxon>Mycobacteriales</taxon>
        <taxon>Gordoniaceae</taxon>
        <taxon>Gordonia</taxon>
    </lineage>
</organism>
<dbReference type="HAMAP" id="MF_00235">
    <property type="entry name" value="Adenylate_kinase_Adk"/>
    <property type="match status" value="1"/>
</dbReference>
<keyword evidence="2 5" id="KW-0545">Nucleotide biosynthesis</keyword>
<evidence type="ECO:0000256" key="1">
    <source>
        <dbReference type="ARBA" id="ARBA00022679"/>
    </source>
</evidence>
<feature type="binding site" evidence="5">
    <location>
        <position position="92"/>
    </location>
    <ligand>
        <name>AMP</name>
        <dbReference type="ChEBI" id="CHEBI:456215"/>
    </ligand>
</feature>
<evidence type="ECO:0000256" key="5">
    <source>
        <dbReference type="HAMAP-Rule" id="MF_00235"/>
    </source>
</evidence>
<evidence type="ECO:0000256" key="7">
    <source>
        <dbReference type="RuleBase" id="RU003331"/>
    </source>
</evidence>
<dbReference type="PROSITE" id="PS00113">
    <property type="entry name" value="ADENYLATE_KINASE"/>
    <property type="match status" value="1"/>
</dbReference>
<comment type="catalytic activity">
    <reaction evidence="5 7">
        <text>AMP + ATP = 2 ADP</text>
        <dbReference type="Rhea" id="RHEA:12973"/>
        <dbReference type="ChEBI" id="CHEBI:30616"/>
        <dbReference type="ChEBI" id="CHEBI:456215"/>
        <dbReference type="ChEBI" id="CHEBI:456216"/>
        <dbReference type="EC" id="2.7.4.3"/>
    </reaction>
</comment>
<comment type="function">
    <text evidence="5">Catalyzes the reversible transfer of the terminal phosphate group between ATP and AMP. Plays an important role in cellular energy homeostasis and in adenine nucleotide metabolism.</text>
</comment>
<feature type="binding site" evidence="5">
    <location>
        <position position="140"/>
    </location>
    <ligand>
        <name>AMP</name>
        <dbReference type="ChEBI" id="CHEBI:456215"/>
    </ligand>
</feature>
<dbReference type="CDD" id="cd01428">
    <property type="entry name" value="ADK"/>
    <property type="match status" value="1"/>
</dbReference>
<feature type="region of interest" description="NMP" evidence="5">
    <location>
        <begin position="30"/>
        <end position="59"/>
    </location>
</feature>
<keyword evidence="9" id="KW-1185">Reference proteome</keyword>
<name>A0ABS9DLW2_9ACTN</name>
<feature type="binding site" evidence="5">
    <location>
        <position position="166"/>
    </location>
    <ligand>
        <name>ATP</name>
        <dbReference type="ChEBI" id="CHEBI:30616"/>
    </ligand>
</feature>
<dbReference type="SUPFAM" id="SSF52540">
    <property type="entry name" value="P-loop containing nucleoside triphosphate hydrolases"/>
    <property type="match status" value="1"/>
</dbReference>
<reference evidence="8" key="1">
    <citation type="submission" date="2022-01" db="EMBL/GenBank/DDBJ databases">
        <title>Gordonia xiamenensis sp. nov., isolated from surface seawater in Xiamen.</title>
        <authorList>
            <person name="He Y.F."/>
        </authorList>
    </citation>
    <scope>NUCLEOTIDE SEQUENCE</scope>
    <source>
        <strain evidence="8">GW1C4-4</strain>
    </source>
</reference>
<comment type="pathway">
    <text evidence="5">Purine metabolism; AMP biosynthesis via salvage pathway; AMP from ADP: step 1/1.</text>
</comment>
<comment type="similarity">
    <text evidence="5 6">Belongs to the adenylate kinase family.</text>
</comment>
<feature type="binding site" evidence="5">
    <location>
        <begin position="10"/>
        <end position="15"/>
    </location>
    <ligand>
        <name>ATP</name>
        <dbReference type="ChEBI" id="CHEBI:30616"/>
    </ligand>
</feature>
<feature type="binding site" evidence="5">
    <location>
        <begin position="57"/>
        <end position="59"/>
    </location>
    <ligand>
        <name>AMP</name>
        <dbReference type="ChEBI" id="CHEBI:456215"/>
    </ligand>
</feature>
<gene>
    <name evidence="5" type="primary">adk</name>
    <name evidence="8" type="ORF">L1892_17820</name>
</gene>
<protein>
    <recommendedName>
        <fullName evidence="5 7">Adenylate kinase</fullName>
        <shortName evidence="5">AK</shortName>
        <ecNumber evidence="5 7">2.7.4.3</ecNumber>
    </recommendedName>
    <alternativeName>
        <fullName evidence="5">ATP-AMP transphosphorylase</fullName>
    </alternativeName>
    <alternativeName>
        <fullName evidence="5">ATP:AMP phosphotransferase</fullName>
    </alternativeName>
    <alternativeName>
        <fullName evidence="5">Adenylate monophosphate kinase</fullName>
    </alternativeName>
</protein>
<keyword evidence="4 5" id="KW-0418">Kinase</keyword>
<comment type="caution">
    <text evidence="5">Lacks conserved residue(s) required for the propagation of feature annotation.</text>
</comment>
<comment type="caution">
    <text evidence="8">The sequence shown here is derived from an EMBL/GenBank/DDBJ whole genome shotgun (WGS) entry which is preliminary data.</text>
</comment>
<comment type="subunit">
    <text evidence="5 7">Monomer.</text>
</comment>
<keyword evidence="5" id="KW-0963">Cytoplasm</keyword>
<feature type="binding site" evidence="5">
    <location>
        <position position="31"/>
    </location>
    <ligand>
        <name>AMP</name>
        <dbReference type="ChEBI" id="CHEBI:456215"/>
    </ligand>
</feature>
<dbReference type="Pfam" id="PF00406">
    <property type="entry name" value="ADK"/>
    <property type="match status" value="1"/>
</dbReference>
<feature type="binding site" evidence="5">
    <location>
        <position position="36"/>
    </location>
    <ligand>
        <name>AMP</name>
        <dbReference type="ChEBI" id="CHEBI:456215"/>
    </ligand>
</feature>
<evidence type="ECO:0000256" key="3">
    <source>
        <dbReference type="ARBA" id="ARBA00022741"/>
    </source>
</evidence>
<evidence type="ECO:0000256" key="2">
    <source>
        <dbReference type="ARBA" id="ARBA00022727"/>
    </source>
</evidence>
<dbReference type="GO" id="GO:0004017">
    <property type="term" value="F:AMP kinase activity"/>
    <property type="evidence" value="ECO:0007669"/>
    <property type="project" value="UniProtKB-EC"/>
</dbReference>
<evidence type="ECO:0000313" key="9">
    <source>
        <dbReference type="Proteomes" id="UP001108089"/>
    </source>
</evidence>
<dbReference type="NCBIfam" id="NF001381">
    <property type="entry name" value="PRK00279.1-3"/>
    <property type="match status" value="1"/>
</dbReference>
<comment type="subcellular location">
    <subcellularLocation>
        <location evidence="5 7">Cytoplasm</location>
    </subcellularLocation>
</comment>
<dbReference type="NCBIfam" id="NF011100">
    <property type="entry name" value="PRK14527.1"/>
    <property type="match status" value="1"/>
</dbReference>
<sequence length="184" mass="19624">MRLVILGPPGAGKGTQAELLSEAIGIPHISTGDLFRANISQGTAVGIEAKRYLDAGDLVPSEITVDMVRARVAEPDAAKGFILDGFPRSTEQADALKDILAKLDTGLDAVLSFVVDTDVVVERMMARGRADDTEEVIRNRMAVYTKETAPLLEYYGDEVKTIDAVGDVQDVHQRVLSALGAGVS</sequence>
<dbReference type="InterPro" id="IPR000850">
    <property type="entry name" value="Adenylat/UMP-CMP_kin"/>
</dbReference>
<proteinExistence type="inferred from homology"/>
<keyword evidence="1 5" id="KW-0808">Transferase</keyword>